<protein>
    <submittedName>
        <fullName evidence="1">Uncharacterized protein</fullName>
    </submittedName>
</protein>
<dbReference type="EMBL" id="JARIHO010000044">
    <property type="protein sequence ID" value="KAJ7325429.1"/>
    <property type="molecule type" value="Genomic_DNA"/>
</dbReference>
<keyword evidence="2" id="KW-1185">Reference proteome</keyword>
<gene>
    <name evidence="1" type="ORF">DFH08DRAFT_968659</name>
</gene>
<reference evidence="1" key="1">
    <citation type="submission" date="2023-03" db="EMBL/GenBank/DDBJ databases">
        <title>Massive genome expansion in bonnet fungi (Mycena s.s.) driven by repeated elements and novel gene families across ecological guilds.</title>
        <authorList>
            <consortium name="Lawrence Berkeley National Laboratory"/>
            <person name="Harder C.B."/>
            <person name="Miyauchi S."/>
            <person name="Viragh M."/>
            <person name="Kuo A."/>
            <person name="Thoen E."/>
            <person name="Andreopoulos B."/>
            <person name="Lu D."/>
            <person name="Skrede I."/>
            <person name="Drula E."/>
            <person name="Henrissat B."/>
            <person name="Morin E."/>
            <person name="Kohler A."/>
            <person name="Barry K."/>
            <person name="LaButti K."/>
            <person name="Morin E."/>
            <person name="Salamov A."/>
            <person name="Lipzen A."/>
            <person name="Mereny Z."/>
            <person name="Hegedus B."/>
            <person name="Baldrian P."/>
            <person name="Stursova M."/>
            <person name="Weitz H."/>
            <person name="Taylor A."/>
            <person name="Grigoriev I.V."/>
            <person name="Nagy L.G."/>
            <person name="Martin F."/>
            <person name="Kauserud H."/>
        </authorList>
    </citation>
    <scope>NUCLEOTIDE SEQUENCE</scope>
    <source>
        <strain evidence="1">CBHHK002</strain>
    </source>
</reference>
<proteinExistence type="predicted"/>
<evidence type="ECO:0000313" key="1">
    <source>
        <dbReference type="EMBL" id="KAJ7325429.1"/>
    </source>
</evidence>
<accession>A0AAD7EH37</accession>
<organism evidence="1 2">
    <name type="scientific">Mycena albidolilacea</name>
    <dbReference type="NCBI Taxonomy" id="1033008"/>
    <lineage>
        <taxon>Eukaryota</taxon>
        <taxon>Fungi</taxon>
        <taxon>Dikarya</taxon>
        <taxon>Basidiomycota</taxon>
        <taxon>Agaricomycotina</taxon>
        <taxon>Agaricomycetes</taxon>
        <taxon>Agaricomycetidae</taxon>
        <taxon>Agaricales</taxon>
        <taxon>Marasmiineae</taxon>
        <taxon>Mycenaceae</taxon>
        <taxon>Mycena</taxon>
    </lineage>
</organism>
<dbReference type="Proteomes" id="UP001218218">
    <property type="component" value="Unassembled WGS sequence"/>
</dbReference>
<comment type="caution">
    <text evidence="1">The sequence shown here is derived from an EMBL/GenBank/DDBJ whole genome shotgun (WGS) entry which is preliminary data.</text>
</comment>
<dbReference type="AlphaFoldDB" id="A0AAD7EH37"/>
<evidence type="ECO:0000313" key="2">
    <source>
        <dbReference type="Proteomes" id="UP001218218"/>
    </source>
</evidence>
<name>A0AAD7EH37_9AGAR</name>
<sequence>MRSWRRAAIKAYGSVGVTEEAFTESDVYDDCDTPLDVVTDLLCSGDAPAVATNFKVTEEGGITRAGDAELPDAEDAEPEACGCGLRKRTAARRYLGPAWEEH</sequence>